<evidence type="ECO:0000313" key="4">
    <source>
        <dbReference type="EMBL" id="EFA78895.1"/>
    </source>
</evidence>
<keyword evidence="1" id="KW-0479">Metal-binding</keyword>
<dbReference type="SUPFAM" id="SSF57845">
    <property type="entry name" value="B-box zinc-binding domain"/>
    <property type="match status" value="1"/>
</dbReference>
<dbReference type="InterPro" id="IPR000315">
    <property type="entry name" value="Znf_B-box"/>
</dbReference>
<keyword evidence="5" id="KW-1185">Reference proteome</keyword>
<dbReference type="Proteomes" id="UP000001396">
    <property type="component" value="Unassembled WGS sequence"/>
</dbReference>
<dbReference type="InParanoid" id="D3BHZ5"/>
<evidence type="ECO:0000259" key="3">
    <source>
        <dbReference type="PROSITE" id="PS50119"/>
    </source>
</evidence>
<dbReference type="GO" id="GO:0008270">
    <property type="term" value="F:zinc ion binding"/>
    <property type="evidence" value="ECO:0007669"/>
    <property type="project" value="UniProtKB-KW"/>
</dbReference>
<dbReference type="EMBL" id="ADBJ01000037">
    <property type="protein sequence ID" value="EFA78895.1"/>
    <property type="molecule type" value="Genomic_DNA"/>
</dbReference>
<dbReference type="PROSITE" id="PS50119">
    <property type="entry name" value="ZF_BBOX"/>
    <property type="match status" value="1"/>
</dbReference>
<feature type="domain" description="B box-type" evidence="3">
    <location>
        <begin position="1"/>
        <end position="38"/>
    </location>
</feature>
<organism evidence="4 5">
    <name type="scientific">Heterostelium pallidum (strain ATCC 26659 / Pp 5 / PN500)</name>
    <name type="common">Cellular slime mold</name>
    <name type="synonym">Polysphondylium pallidum</name>
    <dbReference type="NCBI Taxonomy" id="670386"/>
    <lineage>
        <taxon>Eukaryota</taxon>
        <taxon>Amoebozoa</taxon>
        <taxon>Evosea</taxon>
        <taxon>Eumycetozoa</taxon>
        <taxon>Dictyostelia</taxon>
        <taxon>Acytosteliales</taxon>
        <taxon>Acytosteliaceae</taxon>
        <taxon>Heterostelium</taxon>
    </lineage>
</organism>
<evidence type="ECO:0000313" key="5">
    <source>
        <dbReference type="Proteomes" id="UP000001396"/>
    </source>
</evidence>
<dbReference type="Gene3D" id="3.30.160.60">
    <property type="entry name" value="Classic Zinc Finger"/>
    <property type="match status" value="1"/>
</dbReference>
<gene>
    <name evidence="4" type="ORF">PPL_08363</name>
</gene>
<sequence>MNKCDKHDKDLDLLCSDCKSIICYRCLVAKHHQHRTYHTDDIKQSLLNIDYSAVFYGSYIDNDEDNNNKDYIFQDRIEWLWNKLYDLVDHIQEMSKVENEISNHFKQYYEMLMKEERKLKQPIIDEIDQTKQQLDQIIKEIQSLHNIIQSITPTLKPDLKNNDIDNHTNNNNNEYDILPDISTSYEIPTLIESIKQSKSFEQFIHNNSNTLFNIQQQNNNEIIEYLNNNNEINKNKRHKNNDNNKTNNNNNDNSILEIIRNHIDKHNIDEDDIDMNDSYVFSKSDKFQSYFEGVRHFVQESYSFNDYNRKDDDTDHIKHIITKNDDNVLSLYKWDNEMELLENESKELAKLLEEFVRPEHIFFGSTKTTIYIFSMLRPKFIVYSIKDKTFRKGSYESNFHLLFISPPSTTFTDPFNLYFYGKSFRVIDNIKCECTKLVRFNTILEEFELLSNEENDHIFPMAIFHHDILQETAKYSIHYDSNEKQIVRVLFHGYSTTKSSEHIIVSDIVPKYIASCFDGYRYLYVYYGDKDTDYFIKFDNYDKSPSPNENLPTIEGRLPIEEQENPVSMLYKDTKIYLFTKDQNFVYSLNDKKWRQSNLDKAKMHIYFKLIV</sequence>
<comment type="caution">
    <text evidence="4">The sequence shown here is derived from an EMBL/GenBank/DDBJ whole genome shotgun (WGS) entry which is preliminary data.</text>
</comment>
<feature type="region of interest" description="Disordered" evidence="2">
    <location>
        <begin position="233"/>
        <end position="252"/>
    </location>
</feature>
<keyword evidence="1" id="KW-0862">Zinc</keyword>
<dbReference type="AlphaFoldDB" id="D3BHZ5"/>
<feature type="compositionally biased region" description="Low complexity" evidence="2">
    <location>
        <begin position="243"/>
        <end position="252"/>
    </location>
</feature>
<dbReference type="GeneID" id="31363843"/>
<proteinExistence type="predicted"/>
<dbReference type="STRING" id="670386.D3BHZ5"/>
<dbReference type="RefSeq" id="XP_020431019.1">
    <property type="nucleotide sequence ID" value="XM_020579180.1"/>
</dbReference>
<dbReference type="Pfam" id="PF00643">
    <property type="entry name" value="zf-B_box"/>
    <property type="match status" value="1"/>
</dbReference>
<protein>
    <recommendedName>
        <fullName evidence="3">B box-type domain-containing protein</fullName>
    </recommendedName>
</protein>
<reference evidence="4 5" key="1">
    <citation type="journal article" date="2011" name="Genome Res.">
        <title>Phylogeny-wide analysis of social amoeba genomes highlights ancient origins for complex intercellular communication.</title>
        <authorList>
            <person name="Heidel A.J."/>
            <person name="Lawal H.M."/>
            <person name="Felder M."/>
            <person name="Schilde C."/>
            <person name="Helps N.R."/>
            <person name="Tunggal B."/>
            <person name="Rivero F."/>
            <person name="John U."/>
            <person name="Schleicher M."/>
            <person name="Eichinger L."/>
            <person name="Platzer M."/>
            <person name="Noegel A.A."/>
            <person name="Schaap P."/>
            <person name="Gloeckner G."/>
        </authorList>
    </citation>
    <scope>NUCLEOTIDE SEQUENCE [LARGE SCALE GENOMIC DNA]</scope>
    <source>
        <strain evidence="5">ATCC 26659 / Pp 5 / PN500</strain>
    </source>
</reference>
<accession>D3BHZ5</accession>
<keyword evidence="1" id="KW-0863">Zinc-finger</keyword>
<name>D3BHZ5_HETP5</name>
<evidence type="ECO:0000256" key="1">
    <source>
        <dbReference type="PROSITE-ProRule" id="PRU00024"/>
    </source>
</evidence>
<evidence type="ECO:0000256" key="2">
    <source>
        <dbReference type="SAM" id="MobiDB-lite"/>
    </source>
</evidence>